<dbReference type="PROSITE" id="PS01124">
    <property type="entry name" value="HTH_ARAC_FAMILY_2"/>
    <property type="match status" value="1"/>
</dbReference>
<evidence type="ECO:0000313" key="5">
    <source>
        <dbReference type="EMBL" id="MEB3345246.1"/>
    </source>
</evidence>
<reference evidence="5 6" key="1">
    <citation type="journal article" date="2013" name="Int. J. Syst. Evol. Microbiol.">
        <title>Aquimarina gracilis sp. nov., isolated from the gut microflora of a mussel, Mytilus coruscus, and emended description of Aquimarina spongiae.</title>
        <authorList>
            <person name="Park S.C."/>
            <person name="Choe H.N."/>
            <person name="Baik K.S."/>
            <person name="Seong C.N."/>
        </authorList>
    </citation>
    <scope>NUCLEOTIDE SEQUENCE [LARGE SCALE GENOMIC DNA]</scope>
    <source>
        <strain evidence="5 6">PSC32</strain>
    </source>
</reference>
<keyword evidence="1" id="KW-0805">Transcription regulation</keyword>
<dbReference type="PANTHER" id="PTHR47893:SF1">
    <property type="entry name" value="REGULATORY PROTEIN PCHR"/>
    <property type="match status" value="1"/>
</dbReference>
<dbReference type="PANTHER" id="PTHR47893">
    <property type="entry name" value="REGULATORY PROTEIN PCHR"/>
    <property type="match status" value="1"/>
</dbReference>
<dbReference type="InterPro" id="IPR018060">
    <property type="entry name" value="HTH_AraC"/>
</dbReference>
<dbReference type="Pfam" id="PF12833">
    <property type="entry name" value="HTH_18"/>
    <property type="match status" value="1"/>
</dbReference>
<keyword evidence="3" id="KW-0804">Transcription</keyword>
<sequence length="316" mass="36105">MQLNIRVDKDILQQFANQLGTKVNDDSFVIPKKLGSGLAKKTSFNGKLEFVSMQFTLNQPIQTASENPENSPYFLLNINLSQKPVDKIVNTKRVKIQRDTPSGMLFYKPGTSVSSISPVQVPFNIFLIKFPKTLLEHYLEKKEINHIMKVISTSNLIYEDLDLNSENYLRETLLPSSNTFQKHSNLLNFLGLFIKKLSSRETLDTTENINPTDLKNLFIIAGQLRNPLVNNTPTIENLAESSAMSLTKFKNVFKQVFGTSPYQYHLKAKMQYAYRELAQKSYTVSEISYKLGYSHPSKFTSAFKKHYNILPSKIKV</sequence>
<proteinExistence type="predicted"/>
<evidence type="ECO:0000259" key="4">
    <source>
        <dbReference type="PROSITE" id="PS01124"/>
    </source>
</evidence>
<dbReference type="PRINTS" id="PR00032">
    <property type="entry name" value="HTHARAC"/>
</dbReference>
<dbReference type="SMART" id="SM00342">
    <property type="entry name" value="HTH_ARAC"/>
    <property type="match status" value="1"/>
</dbReference>
<evidence type="ECO:0000313" key="6">
    <source>
        <dbReference type="Proteomes" id="UP001327027"/>
    </source>
</evidence>
<accession>A0ABU5ZTX9</accession>
<evidence type="ECO:0000256" key="2">
    <source>
        <dbReference type="ARBA" id="ARBA00023125"/>
    </source>
</evidence>
<dbReference type="InterPro" id="IPR053142">
    <property type="entry name" value="PchR_regulatory_protein"/>
</dbReference>
<organism evidence="5 6">
    <name type="scientific">Aquimarina gracilis</name>
    <dbReference type="NCBI Taxonomy" id="874422"/>
    <lineage>
        <taxon>Bacteria</taxon>
        <taxon>Pseudomonadati</taxon>
        <taxon>Bacteroidota</taxon>
        <taxon>Flavobacteriia</taxon>
        <taxon>Flavobacteriales</taxon>
        <taxon>Flavobacteriaceae</taxon>
        <taxon>Aquimarina</taxon>
    </lineage>
</organism>
<keyword evidence="6" id="KW-1185">Reference proteome</keyword>
<feature type="domain" description="HTH araC/xylS-type" evidence="4">
    <location>
        <begin position="214"/>
        <end position="316"/>
    </location>
</feature>
<name>A0ABU5ZTX9_9FLAO</name>
<comment type="caution">
    <text evidence="5">The sequence shown here is derived from an EMBL/GenBank/DDBJ whole genome shotgun (WGS) entry which is preliminary data.</text>
</comment>
<protein>
    <submittedName>
        <fullName evidence="5">Helix-turn-helix transcriptional regulator</fullName>
    </submittedName>
</protein>
<dbReference type="Proteomes" id="UP001327027">
    <property type="component" value="Unassembled WGS sequence"/>
</dbReference>
<dbReference type="RefSeq" id="WP_324179277.1">
    <property type="nucleotide sequence ID" value="NZ_BAABAW010000008.1"/>
</dbReference>
<keyword evidence="2" id="KW-0238">DNA-binding</keyword>
<dbReference type="EMBL" id="JAYKLX010000003">
    <property type="protein sequence ID" value="MEB3345246.1"/>
    <property type="molecule type" value="Genomic_DNA"/>
</dbReference>
<evidence type="ECO:0000256" key="3">
    <source>
        <dbReference type="ARBA" id="ARBA00023163"/>
    </source>
</evidence>
<dbReference type="SUPFAM" id="SSF46689">
    <property type="entry name" value="Homeodomain-like"/>
    <property type="match status" value="1"/>
</dbReference>
<evidence type="ECO:0000256" key="1">
    <source>
        <dbReference type="ARBA" id="ARBA00023015"/>
    </source>
</evidence>
<gene>
    <name evidence="5" type="ORF">U6A24_07240</name>
</gene>
<dbReference type="InterPro" id="IPR009057">
    <property type="entry name" value="Homeodomain-like_sf"/>
</dbReference>
<dbReference type="Gene3D" id="1.10.10.60">
    <property type="entry name" value="Homeodomain-like"/>
    <property type="match status" value="2"/>
</dbReference>
<dbReference type="InterPro" id="IPR020449">
    <property type="entry name" value="Tscrpt_reg_AraC-type_HTH"/>
</dbReference>